<protein>
    <recommendedName>
        <fullName evidence="2">Phosphotyrosine protein phosphatase I domain-containing protein</fullName>
    </recommendedName>
</protein>
<evidence type="ECO:0000256" key="1">
    <source>
        <dbReference type="ARBA" id="ARBA00022849"/>
    </source>
</evidence>
<evidence type="ECO:0000313" key="4">
    <source>
        <dbReference type="Proteomes" id="UP001633002"/>
    </source>
</evidence>
<dbReference type="Pfam" id="PF01451">
    <property type="entry name" value="LMWPc"/>
    <property type="match status" value="1"/>
</dbReference>
<dbReference type="PANTHER" id="PTHR43428:SF1">
    <property type="entry name" value="ARSENATE REDUCTASE"/>
    <property type="match status" value="1"/>
</dbReference>
<dbReference type="GO" id="GO:0046685">
    <property type="term" value="P:response to arsenic-containing substance"/>
    <property type="evidence" value="ECO:0007669"/>
    <property type="project" value="UniProtKB-KW"/>
</dbReference>
<dbReference type="SUPFAM" id="SSF52788">
    <property type="entry name" value="Phosphotyrosine protein phosphatases I"/>
    <property type="match status" value="1"/>
</dbReference>
<accession>A0ABD3H2C9</accession>
<keyword evidence="1" id="KW-0059">Arsenical resistance</keyword>
<reference evidence="3 4" key="1">
    <citation type="submission" date="2024-09" db="EMBL/GenBank/DDBJ databases">
        <title>Chromosome-scale assembly of Riccia sorocarpa.</title>
        <authorList>
            <person name="Paukszto L."/>
        </authorList>
    </citation>
    <scope>NUCLEOTIDE SEQUENCE [LARGE SCALE GENOMIC DNA]</scope>
    <source>
        <strain evidence="3">LP-2024</strain>
        <tissue evidence="3">Aerial parts of the thallus</tissue>
    </source>
</reference>
<comment type="caution">
    <text evidence="3">The sequence shown here is derived from an EMBL/GenBank/DDBJ whole genome shotgun (WGS) entry which is preliminary data.</text>
</comment>
<sequence length="153" mass="16903">MKTVLFACVHNAGRSQMACAMFNLLVDQSQARGVSAGTQPGERVHPECVGAMSELGIDMSNEKPKLLTPELAKETHFLITMGCGEACPHVPGLVREDWPLEDPKGKSPEKVREIRDKVKEHVLDFLGRQGWEKKTQIGQGAEKFQELVQSFSS</sequence>
<dbReference type="AlphaFoldDB" id="A0ABD3H2C9"/>
<gene>
    <name evidence="3" type="ORF">R1sor_001621</name>
</gene>
<dbReference type="EMBL" id="JBJQOH010000006">
    <property type="protein sequence ID" value="KAL3683599.1"/>
    <property type="molecule type" value="Genomic_DNA"/>
</dbReference>
<name>A0ABD3H2C9_9MARC</name>
<dbReference type="SMART" id="SM00226">
    <property type="entry name" value="LMWPc"/>
    <property type="match status" value="1"/>
</dbReference>
<keyword evidence="4" id="KW-1185">Reference proteome</keyword>
<dbReference type="InterPro" id="IPR023485">
    <property type="entry name" value="Ptyr_pPase"/>
</dbReference>
<proteinExistence type="predicted"/>
<organism evidence="3 4">
    <name type="scientific">Riccia sorocarpa</name>
    <dbReference type="NCBI Taxonomy" id="122646"/>
    <lineage>
        <taxon>Eukaryota</taxon>
        <taxon>Viridiplantae</taxon>
        <taxon>Streptophyta</taxon>
        <taxon>Embryophyta</taxon>
        <taxon>Marchantiophyta</taxon>
        <taxon>Marchantiopsida</taxon>
        <taxon>Marchantiidae</taxon>
        <taxon>Marchantiales</taxon>
        <taxon>Ricciaceae</taxon>
        <taxon>Riccia</taxon>
    </lineage>
</organism>
<feature type="domain" description="Phosphotyrosine protein phosphatase I" evidence="2">
    <location>
        <begin position="2"/>
        <end position="128"/>
    </location>
</feature>
<dbReference type="Proteomes" id="UP001633002">
    <property type="component" value="Unassembled WGS sequence"/>
</dbReference>
<dbReference type="InterPro" id="IPR036196">
    <property type="entry name" value="Ptyr_pPase_sf"/>
</dbReference>
<evidence type="ECO:0000259" key="2">
    <source>
        <dbReference type="SMART" id="SM00226"/>
    </source>
</evidence>
<dbReference type="Gene3D" id="3.40.50.2300">
    <property type="match status" value="1"/>
</dbReference>
<evidence type="ECO:0000313" key="3">
    <source>
        <dbReference type="EMBL" id="KAL3683599.1"/>
    </source>
</evidence>
<dbReference type="PANTHER" id="PTHR43428">
    <property type="entry name" value="ARSENATE REDUCTASE"/>
    <property type="match status" value="1"/>
</dbReference>